<dbReference type="Pfam" id="PF06258">
    <property type="entry name" value="Mito_fiss_Elm1"/>
    <property type="match status" value="1"/>
</dbReference>
<dbReference type="PANTHER" id="PTHR33986:SF15">
    <property type="entry name" value="MITOCHONDRIAL FISSION PROTEIN ELM1"/>
    <property type="match status" value="1"/>
</dbReference>
<evidence type="ECO:0000313" key="1">
    <source>
        <dbReference type="EMBL" id="GAA5082166.1"/>
    </source>
</evidence>
<dbReference type="PANTHER" id="PTHR33986">
    <property type="entry name" value="OS02G0535700 PROTEIN"/>
    <property type="match status" value="1"/>
</dbReference>
<protein>
    <submittedName>
        <fullName evidence="1">ELM1/GtrOC1 family putative glycosyltransferase</fullName>
    </submittedName>
</protein>
<dbReference type="Proteomes" id="UP001501083">
    <property type="component" value="Unassembled WGS sequence"/>
</dbReference>
<dbReference type="EMBL" id="BAABKY010000006">
    <property type="protein sequence ID" value="GAA5082166.1"/>
    <property type="molecule type" value="Genomic_DNA"/>
</dbReference>
<sequence length="332" mass="35962">MITNVQRMRDESGLFRPSATASTWTLTDGNAGNVRQAEALAAALGGAFERWTLQSRAPWRWLAPRILPGARHAFGDGFARAWDTPPGLAIGCGRQAALASRLLRSRGTRAVQILDPRIDPAHWDLVIAPEHDGLKGRNVIPVLGSLHPIDDLWLAAARRDFASYAALPGPRTALLIGGDSAHTRFDAGTYEVLLDRIASVVRDESGSVLATASRRTPADVRARLRQQFSALPGVVWAGEDDGANPYAGLLAWADRIVCTADSVNMLSEAAATLAPVFVAGHERVGGRPRRFIERLLRSRRVRTVGVDMEPYDVAPLRETARVAAEVQARLHG</sequence>
<proteinExistence type="predicted"/>
<gene>
    <name evidence="1" type="ORF">GCM10025759_33310</name>
</gene>
<organism evidence="1 2">
    <name type="scientific">Lysobacter panacisoli</name>
    <dbReference type="NCBI Taxonomy" id="1255263"/>
    <lineage>
        <taxon>Bacteria</taxon>
        <taxon>Pseudomonadati</taxon>
        <taxon>Pseudomonadota</taxon>
        <taxon>Gammaproteobacteria</taxon>
        <taxon>Lysobacterales</taxon>
        <taxon>Lysobacteraceae</taxon>
        <taxon>Lysobacter</taxon>
    </lineage>
</organism>
<evidence type="ECO:0000313" key="2">
    <source>
        <dbReference type="Proteomes" id="UP001501083"/>
    </source>
</evidence>
<accession>A0ABP9LNI6</accession>
<reference evidence="2" key="1">
    <citation type="journal article" date="2019" name="Int. J. Syst. Evol. Microbiol.">
        <title>The Global Catalogue of Microorganisms (GCM) 10K type strain sequencing project: providing services to taxonomists for standard genome sequencing and annotation.</title>
        <authorList>
            <consortium name="The Broad Institute Genomics Platform"/>
            <consortium name="The Broad Institute Genome Sequencing Center for Infectious Disease"/>
            <person name="Wu L."/>
            <person name="Ma J."/>
        </authorList>
    </citation>
    <scope>NUCLEOTIDE SEQUENCE [LARGE SCALE GENOMIC DNA]</scope>
    <source>
        <strain evidence="2">JCM 19212</strain>
    </source>
</reference>
<name>A0ABP9LNI6_9GAMM</name>
<comment type="caution">
    <text evidence="1">The sequence shown here is derived from an EMBL/GenBank/DDBJ whole genome shotgun (WGS) entry which is preliminary data.</text>
</comment>
<keyword evidence="2" id="KW-1185">Reference proteome</keyword>
<dbReference type="InterPro" id="IPR009367">
    <property type="entry name" value="Elm1-like"/>
</dbReference>